<dbReference type="Proteomes" id="UP000324897">
    <property type="component" value="Chromosome 5"/>
</dbReference>
<keyword evidence="2" id="KW-1185">Reference proteome</keyword>
<name>A0A5J9WFK9_9POAL</name>
<dbReference type="Gramene" id="TVU46968">
    <property type="protein sequence ID" value="TVU46968"/>
    <property type="gene ID" value="EJB05_06542"/>
</dbReference>
<evidence type="ECO:0000313" key="2">
    <source>
        <dbReference type="Proteomes" id="UP000324897"/>
    </source>
</evidence>
<gene>
    <name evidence="1" type="ORF">EJB05_06542</name>
</gene>
<protein>
    <submittedName>
        <fullName evidence="1">Uncharacterized protein</fullName>
    </submittedName>
</protein>
<dbReference type="AlphaFoldDB" id="A0A5J9WFK9"/>
<reference evidence="1 2" key="1">
    <citation type="journal article" date="2019" name="Sci. Rep.">
        <title>A high-quality genome of Eragrostis curvula grass provides insights into Poaceae evolution and supports new strategies to enhance forage quality.</title>
        <authorList>
            <person name="Carballo J."/>
            <person name="Santos B.A.C.M."/>
            <person name="Zappacosta D."/>
            <person name="Garbus I."/>
            <person name="Selva J.P."/>
            <person name="Gallo C.A."/>
            <person name="Diaz A."/>
            <person name="Albertini E."/>
            <person name="Caccamo M."/>
            <person name="Echenique V."/>
        </authorList>
    </citation>
    <scope>NUCLEOTIDE SEQUENCE [LARGE SCALE GENOMIC DNA]</scope>
    <source>
        <strain evidence="2">cv. Victoria</strain>
        <tissue evidence="1">Leaf</tissue>
    </source>
</reference>
<evidence type="ECO:0000313" key="1">
    <source>
        <dbReference type="EMBL" id="TVU46968.1"/>
    </source>
</evidence>
<dbReference type="EMBL" id="RWGY01000004">
    <property type="protein sequence ID" value="TVU46968.1"/>
    <property type="molecule type" value="Genomic_DNA"/>
</dbReference>
<accession>A0A5J9WFK9</accession>
<comment type="caution">
    <text evidence="1">The sequence shown here is derived from an EMBL/GenBank/DDBJ whole genome shotgun (WGS) entry which is preliminary data.</text>
</comment>
<proteinExistence type="predicted"/>
<organism evidence="1 2">
    <name type="scientific">Eragrostis curvula</name>
    <name type="common">weeping love grass</name>
    <dbReference type="NCBI Taxonomy" id="38414"/>
    <lineage>
        <taxon>Eukaryota</taxon>
        <taxon>Viridiplantae</taxon>
        <taxon>Streptophyta</taxon>
        <taxon>Embryophyta</taxon>
        <taxon>Tracheophyta</taxon>
        <taxon>Spermatophyta</taxon>
        <taxon>Magnoliopsida</taxon>
        <taxon>Liliopsida</taxon>
        <taxon>Poales</taxon>
        <taxon>Poaceae</taxon>
        <taxon>PACMAD clade</taxon>
        <taxon>Chloridoideae</taxon>
        <taxon>Eragrostideae</taxon>
        <taxon>Eragrostidinae</taxon>
        <taxon>Eragrostis</taxon>
    </lineage>
</organism>
<sequence>MMCEEGDRPLPSPSLSGRRRAQSAAVLAVSVFPTAVDFSHYLAVHLPPLLLLVVNASCAGLRSRKVKLQIELVHLLVLSPLRATSPEYRRPCRQVPAMAAQAPDLPCLDR</sequence>
<feature type="non-terminal residue" evidence="1">
    <location>
        <position position="1"/>
    </location>
</feature>